<dbReference type="STRING" id="1661398.A0A482WC67"/>
<gene>
    <name evidence="3" type="ORF">BDFB_004853</name>
</gene>
<proteinExistence type="predicted"/>
<dbReference type="PANTHER" id="PTHR46708">
    <property type="entry name" value="TENASCIN"/>
    <property type="match status" value="1"/>
</dbReference>
<organism evidence="3 4">
    <name type="scientific">Asbolus verrucosus</name>
    <name type="common">Desert ironclad beetle</name>
    <dbReference type="NCBI Taxonomy" id="1661398"/>
    <lineage>
        <taxon>Eukaryota</taxon>
        <taxon>Metazoa</taxon>
        <taxon>Ecdysozoa</taxon>
        <taxon>Arthropoda</taxon>
        <taxon>Hexapoda</taxon>
        <taxon>Insecta</taxon>
        <taxon>Pterygota</taxon>
        <taxon>Neoptera</taxon>
        <taxon>Endopterygota</taxon>
        <taxon>Coleoptera</taxon>
        <taxon>Polyphaga</taxon>
        <taxon>Cucujiformia</taxon>
        <taxon>Tenebrionidae</taxon>
        <taxon>Pimeliinae</taxon>
        <taxon>Asbolus</taxon>
    </lineage>
</organism>
<evidence type="ECO:0000259" key="2">
    <source>
        <dbReference type="PROSITE" id="PS50853"/>
    </source>
</evidence>
<dbReference type="PANTHER" id="PTHR46708:SF2">
    <property type="entry name" value="FIBRONECTIN TYPE-III DOMAIN-CONTAINING PROTEIN"/>
    <property type="match status" value="1"/>
</dbReference>
<reference evidence="3 4" key="1">
    <citation type="submission" date="2017-03" db="EMBL/GenBank/DDBJ databases">
        <title>Genome of the blue death feigning beetle - Asbolus verrucosus.</title>
        <authorList>
            <person name="Rider S.D."/>
        </authorList>
    </citation>
    <scope>NUCLEOTIDE SEQUENCE [LARGE SCALE GENOMIC DNA]</scope>
    <source>
        <strain evidence="3">Butters</strain>
        <tissue evidence="3">Head and leg muscle</tissue>
    </source>
</reference>
<feature type="non-terminal residue" evidence="3">
    <location>
        <position position="644"/>
    </location>
</feature>
<dbReference type="InterPro" id="IPR050991">
    <property type="entry name" value="ECM_Regulatory_Proteins"/>
</dbReference>
<dbReference type="InterPro" id="IPR003961">
    <property type="entry name" value="FN3_dom"/>
</dbReference>
<dbReference type="InterPro" id="IPR036116">
    <property type="entry name" value="FN3_sf"/>
</dbReference>
<accession>A0A482WC67</accession>
<dbReference type="OrthoDB" id="6381660at2759"/>
<keyword evidence="4" id="KW-1185">Reference proteome</keyword>
<dbReference type="InterPro" id="IPR013783">
    <property type="entry name" value="Ig-like_fold"/>
</dbReference>
<dbReference type="SUPFAM" id="SSF49265">
    <property type="entry name" value="Fibronectin type III"/>
    <property type="match status" value="2"/>
</dbReference>
<evidence type="ECO:0000313" key="4">
    <source>
        <dbReference type="Proteomes" id="UP000292052"/>
    </source>
</evidence>
<feature type="domain" description="Fibronectin type-III" evidence="2">
    <location>
        <begin position="195"/>
        <end position="302"/>
    </location>
</feature>
<name>A0A482WC67_ASBVE</name>
<comment type="caution">
    <text evidence="3">The sequence shown here is derived from an EMBL/GenBank/DDBJ whole genome shotgun (WGS) entry which is preliminary data.</text>
</comment>
<dbReference type="EMBL" id="QDEB01005394">
    <property type="protein sequence ID" value="RZC42750.1"/>
    <property type="molecule type" value="Genomic_DNA"/>
</dbReference>
<keyword evidence="1" id="KW-0677">Repeat</keyword>
<dbReference type="CDD" id="cd00063">
    <property type="entry name" value="FN3"/>
    <property type="match status" value="1"/>
</dbReference>
<evidence type="ECO:0000256" key="1">
    <source>
        <dbReference type="ARBA" id="ARBA00022737"/>
    </source>
</evidence>
<dbReference type="PROSITE" id="PS50853">
    <property type="entry name" value="FN3"/>
    <property type="match status" value="1"/>
</dbReference>
<dbReference type="Gene3D" id="2.60.40.10">
    <property type="entry name" value="Immunoglobulins"/>
    <property type="match status" value="2"/>
</dbReference>
<evidence type="ECO:0000313" key="3">
    <source>
        <dbReference type="EMBL" id="RZC42750.1"/>
    </source>
</evidence>
<dbReference type="AlphaFoldDB" id="A0A482WC67"/>
<dbReference type="SMART" id="SM00060">
    <property type="entry name" value="FN3"/>
    <property type="match status" value="1"/>
</dbReference>
<dbReference type="Gene3D" id="3.30.160.60">
    <property type="entry name" value="Classic Zinc Finger"/>
    <property type="match status" value="1"/>
</dbReference>
<dbReference type="Proteomes" id="UP000292052">
    <property type="component" value="Unassembled WGS sequence"/>
</dbReference>
<sequence>MVVEYGDPLDITCAFDTGTPMPNASRFLAFRKNDETVSPEVVTMPHSKMNDVRASLLQTEIVNSTTIKLHIDKPNKVSADLYTCLMNNTPVSLNFVTVGTKPQAVEDFNCISYNFDNLCSWTPPENYVKTNYHLTYTLRDTSSRRGHNEYFFTLKMENVFGEISTTFQNFAHGKCRKVSTQNLTNLVFPTVLPEPPENLTVISTTSSSVYLRWQLPESMQIFTPGVHHRIFYQSEYDGKQWSFGGEITDNATQKEKFFNLTNLQYAHALYDIRVSLRSADAIVDDESTWSRHASVTIRTDSKVPDEPPKTIIGGFELLHFGDDLQFGEVYIYWQQIPKKKRNGPDFRYKISVEANPALQPSKLTDNYAKFDNLSILSSHMFHIWSENARGLSLEKSIIMVPSHRDLVEKPKNFAKVDYGGGRYELCWKTPKIPPFQHLQSYTIFWCEDKRERPHQCGGRINWRVIPLTTRTQVSVAKDGIFQFAVSANTGRSSSGMLWAPCTGVHDKNMYKIKNLQLKLNGLGYTELQWTLKRDNCHCHRIVGFIVHYCQMLSLVTLECRGGNITDLSHDTLYKFTVAVRIENNLTGQQTTGDVDFVGTFHRIWDNHLAELTECSKCGRKFFPHRIEAHRRACAGLRIELKNKK</sequence>
<protein>
    <submittedName>
        <fullName evidence="3">Fn3 and/or zf-C2HC 2 domain containing protein</fullName>
    </submittedName>
</protein>